<evidence type="ECO:0000313" key="1">
    <source>
        <dbReference type="EMBL" id="CAB0038076.1"/>
    </source>
</evidence>
<dbReference type="OrthoDB" id="7697913at2759"/>
<evidence type="ECO:0000313" key="2">
    <source>
        <dbReference type="Proteomes" id="UP000479190"/>
    </source>
</evidence>
<dbReference type="PANTHER" id="PTHR47331:SF1">
    <property type="entry name" value="GAG-LIKE PROTEIN"/>
    <property type="match status" value="1"/>
</dbReference>
<accession>A0A6H5IMM6</accession>
<dbReference type="Proteomes" id="UP000479190">
    <property type="component" value="Unassembled WGS sequence"/>
</dbReference>
<gene>
    <name evidence="1" type="ORF">TBRA_LOCUS9870</name>
</gene>
<reference evidence="1 2" key="1">
    <citation type="submission" date="2020-02" db="EMBL/GenBank/DDBJ databases">
        <authorList>
            <person name="Ferguson B K."/>
        </authorList>
    </citation>
    <scope>NUCLEOTIDE SEQUENCE [LARGE SCALE GENOMIC DNA]</scope>
</reference>
<proteinExistence type="predicted"/>
<dbReference type="AlphaFoldDB" id="A0A6H5IMM6"/>
<organism evidence="1 2">
    <name type="scientific">Trichogramma brassicae</name>
    <dbReference type="NCBI Taxonomy" id="86971"/>
    <lineage>
        <taxon>Eukaryota</taxon>
        <taxon>Metazoa</taxon>
        <taxon>Ecdysozoa</taxon>
        <taxon>Arthropoda</taxon>
        <taxon>Hexapoda</taxon>
        <taxon>Insecta</taxon>
        <taxon>Pterygota</taxon>
        <taxon>Neoptera</taxon>
        <taxon>Endopterygota</taxon>
        <taxon>Hymenoptera</taxon>
        <taxon>Apocrita</taxon>
        <taxon>Proctotrupomorpha</taxon>
        <taxon>Chalcidoidea</taxon>
        <taxon>Trichogrammatidae</taxon>
        <taxon>Trichogramma</taxon>
    </lineage>
</organism>
<protein>
    <submittedName>
        <fullName evidence="1">Uncharacterized protein</fullName>
    </submittedName>
</protein>
<keyword evidence="2" id="KW-1185">Reference proteome</keyword>
<name>A0A6H5IMM6_9HYME</name>
<dbReference type="EMBL" id="CADCXV010000889">
    <property type="protein sequence ID" value="CAB0038076.1"/>
    <property type="molecule type" value="Genomic_DNA"/>
</dbReference>
<sequence>MREYIQLRRMELVPAAQINRPGAYLPHHGVFHADNPNKIRVVFNGISLNDTLLPGPKLQADITVVVSNWRHFKVTGTTNVEKLYRQIVVHRDDVDCQRVLWRADLSKDVREYRCTTVTYGTAAAHVLSHQLYVDNIFFGVDSVKEAISARNQLISLLAMAETKLAKWAANNSSIIQDFVAFSPESVTMKMDKAVSTLGLKWTSAQDYFTFHLAPRTEPLAVTRRSILSELSSTFNPMGWLAPVLVSAKLRYKCTNKETTPAPGHGFAPKFVWGLLVPDTEDPCA</sequence>
<dbReference type="PANTHER" id="PTHR47331">
    <property type="entry name" value="PHD-TYPE DOMAIN-CONTAINING PROTEIN"/>
    <property type="match status" value="1"/>
</dbReference>